<dbReference type="GO" id="GO:0016813">
    <property type="term" value="F:hydrolase activity, acting on carbon-nitrogen (but not peptide) bonds, in linear amidines"/>
    <property type="evidence" value="ECO:0007669"/>
    <property type="project" value="UniProtKB-ARBA"/>
</dbReference>
<evidence type="ECO:0000256" key="1">
    <source>
        <dbReference type="PROSITE-ProRule" id="PRU00742"/>
    </source>
</evidence>
<reference evidence="2 3" key="1">
    <citation type="submission" date="2018-03" db="EMBL/GenBank/DDBJ databases">
        <title>Non-Typhoidal Salmonella genome sequencing and assembly.</title>
        <authorList>
            <person name="Matchawe C."/>
        </authorList>
    </citation>
    <scope>NUCLEOTIDE SEQUENCE [LARGE SCALE GENOMIC DNA]</scope>
    <source>
        <strain evidence="2 3">22sa</strain>
    </source>
</reference>
<dbReference type="PROSITE" id="PS51409">
    <property type="entry name" value="ARGINASE_2"/>
    <property type="match status" value="1"/>
</dbReference>
<dbReference type="AlphaFoldDB" id="A0A4Z0L104"/>
<gene>
    <name evidence="2" type="ORF">C9F07_26850</name>
</gene>
<comment type="similarity">
    <text evidence="1">Belongs to the arginase family.</text>
</comment>
<keyword evidence="3" id="KW-1185">Reference proteome</keyword>
<evidence type="ECO:0000313" key="3">
    <source>
        <dbReference type="Proteomes" id="UP000298196"/>
    </source>
</evidence>
<dbReference type="SUPFAM" id="SSF52768">
    <property type="entry name" value="Arginase/deacetylase"/>
    <property type="match status" value="1"/>
</dbReference>
<accession>A0A4Z0L104</accession>
<dbReference type="Gene3D" id="3.40.800.10">
    <property type="entry name" value="Ureohydrolase domain"/>
    <property type="match status" value="1"/>
</dbReference>
<feature type="non-terminal residue" evidence="2">
    <location>
        <position position="1"/>
    </location>
</feature>
<comment type="caution">
    <text evidence="2">The sequence shown here is derived from an EMBL/GenBank/DDBJ whole genome shotgun (WGS) entry which is preliminary data.</text>
</comment>
<dbReference type="InterPro" id="IPR023696">
    <property type="entry name" value="Ureohydrolase_dom_sf"/>
</dbReference>
<proteinExistence type="inferred from homology"/>
<dbReference type="EMBL" id="PYKI01002693">
    <property type="protein sequence ID" value="TGD48289.1"/>
    <property type="molecule type" value="Genomic_DNA"/>
</dbReference>
<dbReference type="Proteomes" id="UP000298196">
    <property type="component" value="Unassembled WGS sequence"/>
</dbReference>
<evidence type="ECO:0000313" key="2">
    <source>
        <dbReference type="EMBL" id="TGD48289.1"/>
    </source>
</evidence>
<protein>
    <submittedName>
        <fullName evidence="2">Formimidoylglutamase</fullName>
    </submittedName>
</protein>
<dbReference type="InterPro" id="IPR006035">
    <property type="entry name" value="Ureohydrolase"/>
</dbReference>
<name>A0A4Z0L104_SALET</name>
<organism evidence="2 3">
    <name type="scientific">Salmonella enterica subsp. enterica serovar Poona</name>
    <dbReference type="NCBI Taxonomy" id="436295"/>
    <lineage>
        <taxon>Bacteria</taxon>
        <taxon>Pseudomonadati</taxon>
        <taxon>Pseudomonadota</taxon>
        <taxon>Gammaproteobacteria</taxon>
        <taxon>Enterobacterales</taxon>
        <taxon>Enterobacteriaceae</taxon>
        <taxon>Salmonella</taxon>
    </lineage>
</organism>
<dbReference type="Pfam" id="PF00491">
    <property type="entry name" value="Arginase"/>
    <property type="match status" value="1"/>
</dbReference>
<dbReference type="GO" id="GO:0046872">
    <property type="term" value="F:metal ion binding"/>
    <property type="evidence" value="ECO:0007669"/>
    <property type="project" value="InterPro"/>
</dbReference>
<sequence length="67" mass="7343">VRDKPADSAPAAPGEPLIQVLRVIEPVGRSGKLQAADLVEFNPRFDEDGAAARVAARLGWQIAHWWR</sequence>